<dbReference type="AlphaFoldDB" id="A0AB37USM1"/>
<keyword evidence="2" id="KW-1185">Reference proteome</keyword>
<accession>A0AB37USM1</accession>
<protein>
    <recommendedName>
        <fullName evidence="3">DUF2808 domain-containing protein</fullName>
    </recommendedName>
</protein>
<dbReference type="EMBL" id="RSCK01000003">
    <property type="protein sequence ID" value="RUT14157.1"/>
    <property type="molecule type" value="Genomic_DNA"/>
</dbReference>
<dbReference type="Proteomes" id="UP000282574">
    <property type="component" value="Unassembled WGS sequence"/>
</dbReference>
<comment type="caution">
    <text evidence="1">The sequence shown here is derived from an EMBL/GenBank/DDBJ whole genome shotgun (WGS) entry which is preliminary data.</text>
</comment>
<reference evidence="1 2" key="1">
    <citation type="journal article" date="2019" name="Genome Biol. Evol.">
        <title>Day and night: Metabolic profiles and evolutionary relationships of six axenic non-marine cyanobacteria.</title>
        <authorList>
            <person name="Will S.E."/>
            <person name="Henke P."/>
            <person name="Boedeker C."/>
            <person name="Huang S."/>
            <person name="Brinkmann H."/>
            <person name="Rohde M."/>
            <person name="Jarek M."/>
            <person name="Friedl T."/>
            <person name="Seufert S."/>
            <person name="Schumacher M."/>
            <person name="Overmann J."/>
            <person name="Neumann-Schaal M."/>
            <person name="Petersen J."/>
        </authorList>
    </citation>
    <scope>NUCLEOTIDE SEQUENCE [LARGE SCALE GENOMIC DNA]</scope>
    <source>
        <strain evidence="1 2">SAG 39.79</strain>
    </source>
</reference>
<gene>
    <name evidence="1" type="ORF">DSM107010_06400</name>
</gene>
<dbReference type="Pfam" id="PF10989">
    <property type="entry name" value="DUF2808"/>
    <property type="match status" value="1"/>
</dbReference>
<organism evidence="1 2">
    <name type="scientific">Chroococcidiopsis cubana SAG 39.79</name>
    <dbReference type="NCBI Taxonomy" id="388085"/>
    <lineage>
        <taxon>Bacteria</taxon>
        <taxon>Bacillati</taxon>
        <taxon>Cyanobacteriota</taxon>
        <taxon>Cyanophyceae</taxon>
        <taxon>Chroococcidiopsidales</taxon>
        <taxon>Chroococcidiopsidaceae</taxon>
        <taxon>Chroococcidiopsis</taxon>
    </lineage>
</organism>
<name>A0AB37USM1_9CYAN</name>
<dbReference type="RefSeq" id="WP_106169679.1">
    <property type="nucleotide sequence ID" value="NZ_JAVKZF010000005.1"/>
</dbReference>
<sequence length="161" mass="17641">MIEALIYAATFTLTVATAVPSAYGTSVTAPAKVPRIVSSVQFPQSRWKIVRHTFRLQIPQESKPLSQLTISVPAGLTVKNKSKIGVFDQSGRQVDTNVSVEGNKVTLAFPTPVNPGTELKIAMRDVKISGVTNAWLYKVHARLVGINADLPIGFARFRFYR</sequence>
<evidence type="ECO:0000313" key="2">
    <source>
        <dbReference type="Proteomes" id="UP000282574"/>
    </source>
</evidence>
<dbReference type="InterPro" id="IPR021256">
    <property type="entry name" value="DUF2808"/>
</dbReference>
<evidence type="ECO:0000313" key="1">
    <source>
        <dbReference type="EMBL" id="RUT14157.1"/>
    </source>
</evidence>
<proteinExistence type="predicted"/>
<evidence type="ECO:0008006" key="3">
    <source>
        <dbReference type="Google" id="ProtNLM"/>
    </source>
</evidence>